<gene>
    <name evidence="2" type="ORF">THII_1402</name>
</gene>
<dbReference type="HOGENOM" id="CLU_1219240_0_0_6"/>
<evidence type="ECO:0000256" key="1">
    <source>
        <dbReference type="SAM" id="Phobius"/>
    </source>
</evidence>
<keyword evidence="1" id="KW-0812">Transmembrane</keyword>
<feature type="transmembrane region" description="Helical" evidence="1">
    <location>
        <begin position="12"/>
        <end position="33"/>
    </location>
</feature>
<dbReference type="STRING" id="40754.THII_1402"/>
<accession>A0A090AF81</accession>
<protein>
    <submittedName>
        <fullName evidence="2">Uncharacterized protein</fullName>
    </submittedName>
</protein>
<proteinExistence type="predicted"/>
<keyword evidence="1" id="KW-1133">Transmembrane helix</keyword>
<organism evidence="2 3">
    <name type="scientific">Thioploca ingrica</name>
    <dbReference type="NCBI Taxonomy" id="40754"/>
    <lineage>
        <taxon>Bacteria</taxon>
        <taxon>Pseudomonadati</taxon>
        <taxon>Pseudomonadota</taxon>
        <taxon>Gammaproteobacteria</taxon>
        <taxon>Thiotrichales</taxon>
        <taxon>Thiotrichaceae</taxon>
        <taxon>Thioploca</taxon>
    </lineage>
</organism>
<keyword evidence="1" id="KW-0472">Membrane</keyword>
<dbReference type="OrthoDB" id="2988517at2"/>
<sequence length="227" mass="25806">MQNWKLARSRSYWYLGLVSAIAVLGVTIAFSVLSPQLFYSPNLIHLTYETIAQTQSNPIKEVLQNLQLPWQNPITSTQKFETTPTTSPAAQAFAAGLWSGQQILLGNDNPILPQLLSPPLKELSWLQTRWKGDFELGQWILLLWTVTQVSPPLTDTFWDKQKQIFIHFQADFSTTNQSSAVETQRVTSALKFIKPFIEKVPLPAKQEPQLYDQLGRELAFMMDNLSP</sequence>
<evidence type="ECO:0000313" key="2">
    <source>
        <dbReference type="EMBL" id="BAP55699.1"/>
    </source>
</evidence>
<keyword evidence="3" id="KW-1185">Reference proteome</keyword>
<evidence type="ECO:0000313" key="3">
    <source>
        <dbReference type="Proteomes" id="UP000031623"/>
    </source>
</evidence>
<dbReference type="AlphaFoldDB" id="A0A090AF81"/>
<reference evidence="2 3" key="1">
    <citation type="journal article" date="2014" name="ISME J.">
        <title>Ecophysiology of Thioploca ingrica as revealed by the complete genome sequence supplemented with proteomic evidence.</title>
        <authorList>
            <person name="Kojima H."/>
            <person name="Ogura Y."/>
            <person name="Yamamoto N."/>
            <person name="Togashi T."/>
            <person name="Mori H."/>
            <person name="Watanabe T."/>
            <person name="Nemoto F."/>
            <person name="Kurokawa K."/>
            <person name="Hayashi T."/>
            <person name="Fukui M."/>
        </authorList>
    </citation>
    <scope>NUCLEOTIDE SEQUENCE [LARGE SCALE GENOMIC DNA]</scope>
</reference>
<dbReference type="KEGG" id="tig:THII_1402"/>
<dbReference type="EMBL" id="AP014633">
    <property type="protein sequence ID" value="BAP55699.1"/>
    <property type="molecule type" value="Genomic_DNA"/>
</dbReference>
<dbReference type="Proteomes" id="UP000031623">
    <property type="component" value="Chromosome"/>
</dbReference>
<name>A0A090AF81_9GAMM</name>